<dbReference type="GO" id="GO:0031297">
    <property type="term" value="P:replication fork processing"/>
    <property type="evidence" value="ECO:0007669"/>
    <property type="project" value="TreeGrafter"/>
</dbReference>
<dbReference type="GO" id="GO:0046975">
    <property type="term" value="F:histone H3K36 methyltransferase activity"/>
    <property type="evidence" value="ECO:0007669"/>
    <property type="project" value="TreeGrafter"/>
</dbReference>
<dbReference type="GO" id="GO:0006303">
    <property type="term" value="P:double-strand break repair via nonhomologous end joining"/>
    <property type="evidence" value="ECO:0007669"/>
    <property type="project" value="TreeGrafter"/>
</dbReference>
<dbReference type="GO" id="GO:0035861">
    <property type="term" value="C:site of double-strand break"/>
    <property type="evidence" value="ECO:0007669"/>
    <property type="project" value="TreeGrafter"/>
</dbReference>
<organism evidence="1 2">
    <name type="scientific">Physeter macrocephalus</name>
    <name type="common">Sperm whale</name>
    <name type="synonym">Physeter catodon</name>
    <dbReference type="NCBI Taxonomy" id="9755"/>
    <lineage>
        <taxon>Eukaryota</taxon>
        <taxon>Metazoa</taxon>
        <taxon>Chordata</taxon>
        <taxon>Craniata</taxon>
        <taxon>Vertebrata</taxon>
        <taxon>Euteleostomi</taxon>
        <taxon>Mammalia</taxon>
        <taxon>Eutheria</taxon>
        <taxon>Laurasiatheria</taxon>
        <taxon>Artiodactyla</taxon>
        <taxon>Whippomorpha</taxon>
        <taxon>Cetacea</taxon>
        <taxon>Odontoceti</taxon>
        <taxon>Physeteridae</taxon>
        <taxon>Physeter</taxon>
    </lineage>
</organism>
<dbReference type="GO" id="GO:0003697">
    <property type="term" value="F:single-stranded DNA binding"/>
    <property type="evidence" value="ECO:0007669"/>
    <property type="project" value="TreeGrafter"/>
</dbReference>
<dbReference type="GO" id="GO:0044774">
    <property type="term" value="P:mitotic DNA integrity checkpoint signaling"/>
    <property type="evidence" value="ECO:0007669"/>
    <property type="project" value="TreeGrafter"/>
</dbReference>
<name>A0A9W2W8V9_PHYMC</name>
<dbReference type="KEGG" id="pcad:129391511"/>
<proteinExistence type="predicted"/>
<dbReference type="Proteomes" id="UP000248484">
    <property type="component" value="Chromosome 2"/>
</dbReference>
<gene>
    <name evidence="2" type="primary">LOC129391511</name>
</gene>
<dbReference type="GO" id="GO:0042800">
    <property type="term" value="F:histone H3K4 methyltransferase activity"/>
    <property type="evidence" value="ECO:0007669"/>
    <property type="project" value="TreeGrafter"/>
</dbReference>
<evidence type="ECO:0000313" key="2">
    <source>
        <dbReference type="RefSeq" id="XP_054935724.1"/>
    </source>
</evidence>
<dbReference type="PANTHER" id="PTHR46060:SF2">
    <property type="entry name" value="HISTONE-LYSINE N-METHYLTRANSFERASE SETMAR"/>
    <property type="match status" value="1"/>
</dbReference>
<dbReference type="OrthoDB" id="616263at2759"/>
<dbReference type="RefSeq" id="XP_054935724.1">
    <property type="nucleotide sequence ID" value="XM_055079749.1"/>
</dbReference>
<dbReference type="InterPro" id="IPR052709">
    <property type="entry name" value="Transposase-MT_Hybrid"/>
</dbReference>
<dbReference type="GO" id="GO:0000729">
    <property type="term" value="P:DNA double-strand break processing"/>
    <property type="evidence" value="ECO:0007669"/>
    <property type="project" value="TreeGrafter"/>
</dbReference>
<dbReference type="GO" id="GO:0015074">
    <property type="term" value="P:DNA integration"/>
    <property type="evidence" value="ECO:0007669"/>
    <property type="project" value="TreeGrafter"/>
</dbReference>
<dbReference type="PANTHER" id="PTHR46060">
    <property type="entry name" value="MARINER MOS1 TRANSPOSASE-LIKE PROTEIN"/>
    <property type="match status" value="1"/>
</dbReference>
<dbReference type="Gene3D" id="3.30.420.10">
    <property type="entry name" value="Ribonuclease H-like superfamily/Ribonuclease H"/>
    <property type="match status" value="1"/>
</dbReference>
<dbReference type="GO" id="GO:0044547">
    <property type="term" value="F:DNA topoisomerase binding"/>
    <property type="evidence" value="ECO:0007669"/>
    <property type="project" value="TreeGrafter"/>
</dbReference>
<sequence length="192" mass="21913">MQLKHKKRFVQCTVEGAMTDRMCQKWFAKFHAGDFSLDDAPQSGRPVEVDSNQIETLIENNQRYTTREIADIVKISKSSTENHLHQFGYVNRSDVWVPHKSGEKNLFDHISTCDSLLEHNENVPFLKQIVTGDEKWILYNNVELKRSWGKRNEPPPTTPKAGLHPKKAKTVTAWLGSSDSSAIFARHCTFGS</sequence>
<dbReference type="GO" id="GO:0000014">
    <property type="term" value="F:single-stranded DNA endodeoxyribonuclease activity"/>
    <property type="evidence" value="ECO:0007669"/>
    <property type="project" value="TreeGrafter"/>
</dbReference>
<dbReference type="GO" id="GO:0005634">
    <property type="term" value="C:nucleus"/>
    <property type="evidence" value="ECO:0007669"/>
    <property type="project" value="TreeGrafter"/>
</dbReference>
<reference evidence="2" key="1">
    <citation type="submission" date="2025-08" db="UniProtKB">
        <authorList>
            <consortium name="RefSeq"/>
        </authorList>
    </citation>
    <scope>IDENTIFICATION</scope>
    <source>
        <tissue evidence="2">Muscle</tissue>
    </source>
</reference>
<protein>
    <submittedName>
        <fullName evidence="2">Histone-lysine N-methyltransferase SETMAR-like</fullName>
    </submittedName>
</protein>
<keyword evidence="1" id="KW-1185">Reference proteome</keyword>
<dbReference type="AlphaFoldDB" id="A0A9W2W8V9"/>
<dbReference type="GO" id="GO:0003690">
    <property type="term" value="F:double-stranded DNA binding"/>
    <property type="evidence" value="ECO:0007669"/>
    <property type="project" value="TreeGrafter"/>
</dbReference>
<accession>A0A9W2W8V9</accession>
<dbReference type="GO" id="GO:0000793">
    <property type="term" value="C:condensed chromosome"/>
    <property type="evidence" value="ECO:0007669"/>
    <property type="project" value="TreeGrafter"/>
</dbReference>
<dbReference type="InterPro" id="IPR036397">
    <property type="entry name" value="RNaseH_sf"/>
</dbReference>
<dbReference type="GeneID" id="129391511"/>
<evidence type="ECO:0000313" key="1">
    <source>
        <dbReference type="Proteomes" id="UP000248484"/>
    </source>
</evidence>